<keyword evidence="2" id="KW-1185">Reference proteome</keyword>
<dbReference type="EMBL" id="QKZK01000003">
    <property type="protein sequence ID" value="PZX20108.1"/>
    <property type="molecule type" value="Genomic_DNA"/>
</dbReference>
<evidence type="ECO:0000313" key="2">
    <source>
        <dbReference type="Proteomes" id="UP000249239"/>
    </source>
</evidence>
<dbReference type="OrthoDB" id="9879495at2"/>
<reference evidence="1 2" key="1">
    <citation type="submission" date="2018-06" db="EMBL/GenBank/DDBJ databases">
        <title>Genomic Encyclopedia of Archaeal and Bacterial Type Strains, Phase II (KMG-II): from individual species to whole genera.</title>
        <authorList>
            <person name="Goeker M."/>
        </authorList>
    </citation>
    <scope>NUCLEOTIDE SEQUENCE [LARGE SCALE GENOMIC DNA]</scope>
    <source>
        <strain evidence="1 2">DSM 6779</strain>
    </source>
</reference>
<name>A0A2W7NIP0_9BACT</name>
<dbReference type="Proteomes" id="UP000249239">
    <property type="component" value="Unassembled WGS sequence"/>
</dbReference>
<comment type="caution">
    <text evidence="1">The sequence shown here is derived from an EMBL/GenBank/DDBJ whole genome shotgun (WGS) entry which is preliminary data.</text>
</comment>
<dbReference type="AlphaFoldDB" id="A0A2W7NIP0"/>
<dbReference type="RefSeq" id="WP_111444283.1">
    <property type="nucleotide sequence ID" value="NZ_QKZK01000003.1"/>
</dbReference>
<accession>A0A2W7NIP0</accession>
<proteinExistence type="predicted"/>
<gene>
    <name evidence="1" type="ORF">LX69_00561</name>
</gene>
<sequence length="178" mass="20960">METTTTAEFRTIKKKDIEGLIESSRYERIDRGGFLGFFKKVEYVDNYENYLAEKTRLIGKFSGKGFLLFDDIVIFLKSFKAINLLQPEFQSIDYNSIHEREENAYFLDSNYVRLLSDQISKISIEDSELEEFNQASSFGLPMNELIVFQKDQIRQLSLLFNQFKDEVLYIRCEASNLY</sequence>
<organism evidence="1 2">
    <name type="scientific">Breznakibacter xylanolyticus</name>
    <dbReference type="NCBI Taxonomy" id="990"/>
    <lineage>
        <taxon>Bacteria</taxon>
        <taxon>Pseudomonadati</taxon>
        <taxon>Bacteroidota</taxon>
        <taxon>Bacteroidia</taxon>
        <taxon>Marinilabiliales</taxon>
        <taxon>Marinilabiliaceae</taxon>
        <taxon>Breznakibacter</taxon>
    </lineage>
</organism>
<protein>
    <submittedName>
        <fullName evidence="1">Uncharacterized protein</fullName>
    </submittedName>
</protein>
<evidence type="ECO:0000313" key="1">
    <source>
        <dbReference type="EMBL" id="PZX20108.1"/>
    </source>
</evidence>